<dbReference type="Proteomes" id="UP000467840">
    <property type="component" value="Chromosome 9"/>
</dbReference>
<feature type="coiled-coil region" evidence="1">
    <location>
        <begin position="3"/>
        <end position="30"/>
    </location>
</feature>
<evidence type="ECO:0000313" key="3">
    <source>
        <dbReference type="Proteomes" id="UP000467840"/>
    </source>
</evidence>
<dbReference type="AlphaFoldDB" id="A0A6A6LY38"/>
<accession>A0A6A6LY38</accession>
<gene>
    <name evidence="2" type="ORF">GH714_002665</name>
</gene>
<keyword evidence="1" id="KW-0175">Coiled coil</keyword>
<sequence length="300" mass="34875">MSRQFEYELKRMLQQELRRLQENASFQKLSGPCQTKFKSELHEDFKTNFQNIFSEAFQEASALIKSTESAEVKLAHESPERETTSQVKFTAEVEQREEQQLDYSSTTQMASETFVQLAIPHLDGHYDYWSMLMENFLRSKEYWTVADSGIAEPALGAGSVLTDAQKTEYEGLKLKDLKAKNYLFQAIDRSILETILFKDNSKQFWDSMTKKYQETAKAKRAQFQALRVDFETLKIKMGESVSDYFSRTMAIANKMWIHGEKLEDVTIIEKILHSMKSKFNYVICSIEESKDTNELSIDEL</sequence>
<dbReference type="EMBL" id="JAAGAX010000008">
    <property type="protein sequence ID" value="KAF2305158.1"/>
    <property type="molecule type" value="Genomic_DNA"/>
</dbReference>
<reference evidence="2 3" key="1">
    <citation type="journal article" date="2020" name="Mol. Plant">
        <title>The Chromosome-Based Rubber Tree Genome Provides New Insights into Spurge Genome Evolution and Rubber Biosynthesis.</title>
        <authorList>
            <person name="Liu J."/>
            <person name="Shi C."/>
            <person name="Shi C.C."/>
            <person name="Li W."/>
            <person name="Zhang Q.J."/>
            <person name="Zhang Y."/>
            <person name="Li K."/>
            <person name="Lu H.F."/>
            <person name="Shi C."/>
            <person name="Zhu S.T."/>
            <person name="Xiao Z.Y."/>
            <person name="Nan H."/>
            <person name="Yue Y."/>
            <person name="Zhu X.G."/>
            <person name="Wu Y."/>
            <person name="Hong X.N."/>
            <person name="Fan G.Y."/>
            <person name="Tong Y."/>
            <person name="Zhang D."/>
            <person name="Mao C.L."/>
            <person name="Liu Y.L."/>
            <person name="Hao S.J."/>
            <person name="Liu W.Q."/>
            <person name="Lv M.Q."/>
            <person name="Zhang H.B."/>
            <person name="Liu Y."/>
            <person name="Hu-Tang G.R."/>
            <person name="Wang J.P."/>
            <person name="Wang J.H."/>
            <person name="Sun Y.H."/>
            <person name="Ni S.B."/>
            <person name="Chen W.B."/>
            <person name="Zhang X.C."/>
            <person name="Jiao Y.N."/>
            <person name="Eichler E.E."/>
            <person name="Li G.H."/>
            <person name="Liu X."/>
            <person name="Gao L.Z."/>
        </authorList>
    </citation>
    <scope>NUCLEOTIDE SEQUENCE [LARGE SCALE GENOMIC DNA]</scope>
    <source>
        <strain evidence="3">cv. GT1</strain>
        <tissue evidence="2">Leaf</tissue>
    </source>
</reference>
<protein>
    <submittedName>
        <fullName evidence="2">Uncharacterized protein</fullName>
    </submittedName>
</protein>
<dbReference type="PANTHER" id="PTHR35317">
    <property type="entry name" value="OS04G0629600 PROTEIN"/>
    <property type="match status" value="1"/>
</dbReference>
<name>A0A6A6LY38_HEVBR</name>
<dbReference type="Pfam" id="PF14223">
    <property type="entry name" value="Retrotran_gag_2"/>
    <property type="match status" value="1"/>
</dbReference>
<keyword evidence="3" id="KW-1185">Reference proteome</keyword>
<proteinExistence type="predicted"/>
<evidence type="ECO:0000313" key="2">
    <source>
        <dbReference type="EMBL" id="KAF2305158.1"/>
    </source>
</evidence>
<comment type="caution">
    <text evidence="2">The sequence shown here is derived from an EMBL/GenBank/DDBJ whole genome shotgun (WGS) entry which is preliminary data.</text>
</comment>
<organism evidence="2 3">
    <name type="scientific">Hevea brasiliensis</name>
    <name type="common">Para rubber tree</name>
    <name type="synonym">Siphonia brasiliensis</name>
    <dbReference type="NCBI Taxonomy" id="3981"/>
    <lineage>
        <taxon>Eukaryota</taxon>
        <taxon>Viridiplantae</taxon>
        <taxon>Streptophyta</taxon>
        <taxon>Embryophyta</taxon>
        <taxon>Tracheophyta</taxon>
        <taxon>Spermatophyta</taxon>
        <taxon>Magnoliopsida</taxon>
        <taxon>eudicotyledons</taxon>
        <taxon>Gunneridae</taxon>
        <taxon>Pentapetalae</taxon>
        <taxon>rosids</taxon>
        <taxon>fabids</taxon>
        <taxon>Malpighiales</taxon>
        <taxon>Euphorbiaceae</taxon>
        <taxon>Crotonoideae</taxon>
        <taxon>Micrandreae</taxon>
        <taxon>Hevea</taxon>
    </lineage>
</organism>
<dbReference type="PANTHER" id="PTHR35317:SF27">
    <property type="entry name" value="RETROVIRUS-RELATED POL POLYPROTEIN FROM TRANSPOSON TNT 1-94"/>
    <property type="match status" value="1"/>
</dbReference>
<evidence type="ECO:0000256" key="1">
    <source>
        <dbReference type="SAM" id="Coils"/>
    </source>
</evidence>